<evidence type="ECO:0000256" key="1">
    <source>
        <dbReference type="SAM" id="MobiDB-lite"/>
    </source>
</evidence>
<protein>
    <submittedName>
        <fullName evidence="2">Uncharacterized protein</fullName>
    </submittedName>
</protein>
<name>M2RUZ5_CERS8</name>
<dbReference type="STRING" id="914234.M2RUZ5"/>
<dbReference type="HOGENOM" id="CLU_162857_1_0_1"/>
<dbReference type="EMBL" id="KB445791">
    <property type="protein sequence ID" value="EMD42292.1"/>
    <property type="molecule type" value="Genomic_DNA"/>
</dbReference>
<sequence length="74" mass="8305">MSSSNSSDPKYTTTGRGGNAWDHRVQSDGSHGYHYSNQDGSYYYKNGDGSTYYKTSDGYSQYTSRDGQVTKKHK</sequence>
<gene>
    <name evidence="2" type="ORF">CERSUDRAFT_90904</name>
</gene>
<feature type="region of interest" description="Disordered" evidence="1">
    <location>
        <begin position="1"/>
        <end position="74"/>
    </location>
</feature>
<proteinExistence type="predicted"/>
<organism evidence="2 3">
    <name type="scientific">Ceriporiopsis subvermispora (strain B)</name>
    <name type="common">White-rot fungus</name>
    <name type="synonym">Gelatoporia subvermispora</name>
    <dbReference type="NCBI Taxonomy" id="914234"/>
    <lineage>
        <taxon>Eukaryota</taxon>
        <taxon>Fungi</taxon>
        <taxon>Dikarya</taxon>
        <taxon>Basidiomycota</taxon>
        <taxon>Agaricomycotina</taxon>
        <taxon>Agaricomycetes</taxon>
        <taxon>Polyporales</taxon>
        <taxon>Gelatoporiaceae</taxon>
        <taxon>Gelatoporia</taxon>
    </lineage>
</organism>
<feature type="compositionally biased region" description="Polar residues" evidence="1">
    <location>
        <begin position="1"/>
        <end position="14"/>
    </location>
</feature>
<dbReference type="Proteomes" id="UP000016930">
    <property type="component" value="Unassembled WGS sequence"/>
</dbReference>
<dbReference type="AlphaFoldDB" id="M2RUZ5"/>
<evidence type="ECO:0000313" key="3">
    <source>
        <dbReference type="Proteomes" id="UP000016930"/>
    </source>
</evidence>
<keyword evidence="3" id="KW-1185">Reference proteome</keyword>
<reference evidence="2 3" key="1">
    <citation type="journal article" date="2012" name="Proc. Natl. Acad. Sci. U.S.A.">
        <title>Comparative genomics of Ceriporiopsis subvermispora and Phanerochaete chrysosporium provide insight into selective ligninolysis.</title>
        <authorList>
            <person name="Fernandez-Fueyo E."/>
            <person name="Ruiz-Duenas F.J."/>
            <person name="Ferreira P."/>
            <person name="Floudas D."/>
            <person name="Hibbett D.S."/>
            <person name="Canessa P."/>
            <person name="Larrondo L.F."/>
            <person name="James T.Y."/>
            <person name="Seelenfreund D."/>
            <person name="Lobos S."/>
            <person name="Polanco R."/>
            <person name="Tello M."/>
            <person name="Honda Y."/>
            <person name="Watanabe T."/>
            <person name="Watanabe T."/>
            <person name="Ryu J.S."/>
            <person name="Kubicek C.P."/>
            <person name="Schmoll M."/>
            <person name="Gaskell J."/>
            <person name="Hammel K.E."/>
            <person name="St John F.J."/>
            <person name="Vanden Wymelenberg A."/>
            <person name="Sabat G."/>
            <person name="Splinter BonDurant S."/>
            <person name="Syed K."/>
            <person name="Yadav J.S."/>
            <person name="Doddapaneni H."/>
            <person name="Subramanian V."/>
            <person name="Lavin J.L."/>
            <person name="Oguiza J.A."/>
            <person name="Perez G."/>
            <person name="Pisabarro A.G."/>
            <person name="Ramirez L."/>
            <person name="Santoyo F."/>
            <person name="Master E."/>
            <person name="Coutinho P.M."/>
            <person name="Henrissat B."/>
            <person name="Lombard V."/>
            <person name="Magnuson J.K."/>
            <person name="Kuees U."/>
            <person name="Hori C."/>
            <person name="Igarashi K."/>
            <person name="Samejima M."/>
            <person name="Held B.W."/>
            <person name="Barry K.W."/>
            <person name="LaButti K.M."/>
            <person name="Lapidus A."/>
            <person name="Lindquist E.A."/>
            <person name="Lucas S.M."/>
            <person name="Riley R."/>
            <person name="Salamov A.A."/>
            <person name="Hoffmeister D."/>
            <person name="Schwenk D."/>
            <person name="Hadar Y."/>
            <person name="Yarden O."/>
            <person name="de Vries R.P."/>
            <person name="Wiebenga A."/>
            <person name="Stenlid J."/>
            <person name="Eastwood D."/>
            <person name="Grigoriev I.V."/>
            <person name="Berka R.M."/>
            <person name="Blanchette R.A."/>
            <person name="Kersten P."/>
            <person name="Martinez A.T."/>
            <person name="Vicuna R."/>
            <person name="Cullen D."/>
        </authorList>
    </citation>
    <scope>NUCLEOTIDE SEQUENCE [LARGE SCALE GENOMIC DNA]</scope>
    <source>
        <strain evidence="2 3">B</strain>
    </source>
</reference>
<dbReference type="OrthoDB" id="5415522at2759"/>
<accession>M2RUZ5</accession>
<evidence type="ECO:0000313" key="2">
    <source>
        <dbReference type="EMBL" id="EMD42292.1"/>
    </source>
</evidence>
<feature type="compositionally biased region" description="Polar residues" evidence="1">
    <location>
        <begin position="48"/>
        <end position="67"/>
    </location>
</feature>